<feature type="region of interest" description="Disordered" evidence="1">
    <location>
        <begin position="137"/>
        <end position="199"/>
    </location>
</feature>
<dbReference type="KEGG" id="mbrn:26237654"/>
<dbReference type="OrthoDB" id="4940160at2759"/>
<dbReference type="SMART" id="SM01071">
    <property type="entry name" value="CDC37_N"/>
    <property type="match status" value="1"/>
</dbReference>
<dbReference type="CDD" id="cd00167">
    <property type="entry name" value="SANT"/>
    <property type="match status" value="1"/>
</dbReference>
<dbReference type="PANTHER" id="PTHR12800">
    <property type="entry name" value="CDC37-RELATED"/>
    <property type="match status" value="1"/>
</dbReference>
<sequence length="348" mass="39059">MDPNGDKVDGKALPWTEEAKFQFLIRIVAQLRENGRSINWQKIDMPGRTVKSMQNMWTKINKMIAEVEAESGDAPIKRPSRGFPPYFFSSFLVSSVRFSLGFRLLLVLHLFEELNGAEALSCVAGLPWRIGNLMTDKPAARKRTPRKGQSVAASEDDDERSTPAKSPRKGLPQKRASTGRGGTAKKLKKGADDIDDEDDMVFKPEPEVDDALELSDDSDIDIEVHPSVDKRSCIRAKQNRIHIKRRQRKLQIKDLKYENAVNNKLLRRVFDLLQSLEAAGPGAHSRNPVEIAFEMNMALAMCNPEDVVESEQPLPAYSKMIAGLLDKTNKTLDERGTLAAERFDSLEI</sequence>
<dbReference type="RefSeq" id="XP_014548210.2">
    <property type="nucleotide sequence ID" value="XM_014692724.2"/>
</dbReference>
<dbReference type="Proteomes" id="UP000510686">
    <property type="component" value="Chromosome 1"/>
</dbReference>
<organism evidence="3 4">
    <name type="scientific">Metarhizium brunneum</name>
    <dbReference type="NCBI Taxonomy" id="500148"/>
    <lineage>
        <taxon>Eukaryota</taxon>
        <taxon>Fungi</taxon>
        <taxon>Dikarya</taxon>
        <taxon>Ascomycota</taxon>
        <taxon>Pezizomycotina</taxon>
        <taxon>Sordariomycetes</taxon>
        <taxon>Hypocreomycetidae</taxon>
        <taxon>Hypocreales</taxon>
        <taxon>Clavicipitaceae</taxon>
        <taxon>Metarhizium</taxon>
    </lineage>
</organism>
<dbReference type="GO" id="GO:0051087">
    <property type="term" value="F:protein-folding chaperone binding"/>
    <property type="evidence" value="ECO:0007669"/>
    <property type="project" value="TreeGrafter"/>
</dbReference>
<accession>A0A7D5Z235</accession>
<gene>
    <name evidence="3" type="primary">cdc37_1</name>
    <name evidence="3" type="ORF">G6M90_00g023450</name>
</gene>
<dbReference type="GO" id="GO:0019901">
    <property type="term" value="F:protein kinase binding"/>
    <property type="evidence" value="ECO:0007669"/>
    <property type="project" value="InterPro"/>
</dbReference>
<feature type="domain" description="Cdc37 N-terminal" evidence="2">
    <location>
        <begin position="207"/>
        <end position="346"/>
    </location>
</feature>
<name>A0A7D5Z235_9HYPO</name>
<dbReference type="GO" id="GO:0051082">
    <property type="term" value="F:unfolded protein binding"/>
    <property type="evidence" value="ECO:0007669"/>
    <property type="project" value="TreeGrafter"/>
</dbReference>
<evidence type="ECO:0000259" key="2">
    <source>
        <dbReference type="SMART" id="SM01071"/>
    </source>
</evidence>
<evidence type="ECO:0000256" key="1">
    <source>
        <dbReference type="SAM" id="MobiDB-lite"/>
    </source>
</evidence>
<evidence type="ECO:0000313" key="4">
    <source>
        <dbReference type="Proteomes" id="UP000510686"/>
    </source>
</evidence>
<dbReference type="GeneID" id="26237654"/>
<dbReference type="GO" id="GO:0050821">
    <property type="term" value="P:protein stabilization"/>
    <property type="evidence" value="ECO:0007669"/>
    <property type="project" value="TreeGrafter"/>
</dbReference>
<evidence type="ECO:0000313" key="3">
    <source>
        <dbReference type="EMBL" id="QLI64489.1"/>
    </source>
</evidence>
<dbReference type="EMBL" id="CP058932">
    <property type="protein sequence ID" value="QLI64489.1"/>
    <property type="molecule type" value="Genomic_DNA"/>
</dbReference>
<dbReference type="InterPro" id="IPR004918">
    <property type="entry name" value="Cdc37"/>
</dbReference>
<reference evidence="3 4" key="1">
    <citation type="submission" date="2020-07" db="EMBL/GenBank/DDBJ databases">
        <title>Telomere length de novo assembly of all 7 chromosomes of the fungus, Metarhizium brunneum, using a novel assembly pipeline.</title>
        <authorList>
            <person name="Saud z."/>
            <person name="Kortsinoglou A."/>
            <person name="Kouvelis V.N."/>
            <person name="Butt T.M."/>
        </authorList>
    </citation>
    <scope>NUCLEOTIDE SEQUENCE [LARGE SCALE GENOMIC DNA]</scope>
    <source>
        <strain evidence="3 4">4556</strain>
    </source>
</reference>
<keyword evidence="4" id="KW-1185">Reference proteome</keyword>
<dbReference type="Pfam" id="PF03234">
    <property type="entry name" value="CDC37_N"/>
    <property type="match status" value="1"/>
</dbReference>
<dbReference type="InterPro" id="IPR001005">
    <property type="entry name" value="SANT/Myb"/>
</dbReference>
<protein>
    <submittedName>
        <fullName evidence="3">Hsp90 co-chaperone</fullName>
    </submittedName>
</protein>
<dbReference type="InterPro" id="IPR013855">
    <property type="entry name" value="Cdc37_N_dom"/>
</dbReference>
<dbReference type="GO" id="GO:0006457">
    <property type="term" value="P:protein folding"/>
    <property type="evidence" value="ECO:0007669"/>
    <property type="project" value="TreeGrafter"/>
</dbReference>
<dbReference type="GO" id="GO:0031072">
    <property type="term" value="F:heat shock protein binding"/>
    <property type="evidence" value="ECO:0007669"/>
    <property type="project" value="TreeGrafter"/>
</dbReference>
<dbReference type="GO" id="GO:0005737">
    <property type="term" value="C:cytoplasm"/>
    <property type="evidence" value="ECO:0007669"/>
    <property type="project" value="TreeGrafter"/>
</dbReference>
<dbReference type="PANTHER" id="PTHR12800:SF4">
    <property type="entry name" value="HSP90 CO-CHAPERONE CDC37"/>
    <property type="match status" value="1"/>
</dbReference>
<dbReference type="AlphaFoldDB" id="A0A7D5Z235"/>
<proteinExistence type="predicted"/>